<dbReference type="Gene3D" id="3.40.630.30">
    <property type="match status" value="1"/>
</dbReference>
<evidence type="ECO:0000313" key="3">
    <source>
        <dbReference type="Proteomes" id="UP001195903"/>
    </source>
</evidence>
<dbReference type="Proteomes" id="UP001195903">
    <property type="component" value="Unassembled WGS sequence"/>
</dbReference>
<evidence type="ECO:0000313" key="2">
    <source>
        <dbReference type="EMBL" id="MBT1444358.1"/>
    </source>
</evidence>
<proteinExistence type="predicted"/>
<dbReference type="SUPFAM" id="SSF55729">
    <property type="entry name" value="Acyl-CoA N-acyltransferases (Nat)"/>
    <property type="match status" value="1"/>
</dbReference>
<dbReference type="InterPro" id="IPR000182">
    <property type="entry name" value="GNAT_dom"/>
</dbReference>
<feature type="domain" description="N-acetyltransferase" evidence="1">
    <location>
        <begin position="3"/>
        <end position="163"/>
    </location>
</feature>
<keyword evidence="3" id="KW-1185">Reference proteome</keyword>
<accession>A0ABS5V5N8</accession>
<name>A0ABS5V5N8_9GAMM</name>
<evidence type="ECO:0000259" key="1">
    <source>
        <dbReference type="PROSITE" id="PS51186"/>
    </source>
</evidence>
<comment type="caution">
    <text evidence="2">The sequence shown here is derived from an EMBL/GenBank/DDBJ whole genome shotgun (WGS) entry which is preliminary data.</text>
</comment>
<dbReference type="Pfam" id="PF13527">
    <property type="entry name" value="Acetyltransf_9"/>
    <property type="match status" value="1"/>
</dbReference>
<reference evidence="2 3" key="1">
    <citation type="submission" date="2021-05" db="EMBL/GenBank/DDBJ databases">
        <title>Shewanella sp. JM162201.</title>
        <authorList>
            <person name="Xu S."/>
            <person name="Li A."/>
        </authorList>
    </citation>
    <scope>NUCLEOTIDE SEQUENCE [LARGE SCALE GENOMIC DNA]</scope>
    <source>
        <strain evidence="2 3">JM162201</strain>
    </source>
</reference>
<dbReference type="RefSeq" id="WP_214506550.1">
    <property type="nucleotide sequence ID" value="NZ_JAHEPS010000002.1"/>
</dbReference>
<protein>
    <submittedName>
        <fullName evidence="2">N-acetyltransferase</fullName>
    </submittedName>
</protein>
<gene>
    <name evidence="2" type="ORF">KJI95_07440</name>
</gene>
<organism evidence="2 3">
    <name type="scientific">Shewanella jiangmenensis</name>
    <dbReference type="NCBI Taxonomy" id="2837387"/>
    <lineage>
        <taxon>Bacteria</taxon>
        <taxon>Pseudomonadati</taxon>
        <taxon>Pseudomonadota</taxon>
        <taxon>Gammaproteobacteria</taxon>
        <taxon>Alteromonadales</taxon>
        <taxon>Shewanellaceae</taxon>
        <taxon>Shewanella</taxon>
    </lineage>
</organism>
<dbReference type="EMBL" id="JAHEPS010000002">
    <property type="protein sequence ID" value="MBT1444358.1"/>
    <property type="molecule type" value="Genomic_DNA"/>
</dbReference>
<dbReference type="InterPro" id="IPR016181">
    <property type="entry name" value="Acyl_CoA_acyltransferase"/>
</dbReference>
<dbReference type="CDD" id="cd04301">
    <property type="entry name" value="NAT_SF"/>
    <property type="match status" value="1"/>
</dbReference>
<dbReference type="PROSITE" id="PS51186">
    <property type="entry name" value="GNAT"/>
    <property type="match status" value="1"/>
</dbReference>
<sequence length="181" mass="19059">MSIIIRDEFPADIEAIHALTIAAFANAPHTDNTEQFIVKALRDSGALALSLVAQLGAAELVNGGEDGKQLVGHVALSRVEIIGNGSELDWFGLGPISVAPAQQRQGIGTELMLAAMARLEALGAGGCVLLGDPAYYQRFGFAPVPGLVLPGVPPEYFMARRFAGDWPAGEVRYHSAFSATD</sequence>